<keyword evidence="2" id="KW-1185">Reference proteome</keyword>
<gene>
    <name evidence="1" type="ORF">SAMN06265373_1066</name>
</gene>
<proteinExistence type="predicted"/>
<reference evidence="1 2" key="1">
    <citation type="submission" date="2017-05" db="EMBL/GenBank/DDBJ databases">
        <authorList>
            <person name="Varghese N."/>
            <person name="Submissions S."/>
        </authorList>
    </citation>
    <scope>NUCLEOTIDE SEQUENCE [LARGE SCALE GENOMIC DNA]</scope>
    <source>
        <strain evidence="1 2">DSM 29734</strain>
    </source>
</reference>
<evidence type="ECO:0000313" key="1">
    <source>
        <dbReference type="EMBL" id="SMP28246.1"/>
    </source>
</evidence>
<dbReference type="EMBL" id="FXTY01000006">
    <property type="protein sequence ID" value="SMP28246.1"/>
    <property type="molecule type" value="Genomic_DNA"/>
</dbReference>
<name>A0ABY1P7N2_9RHOB</name>
<comment type="caution">
    <text evidence="1">The sequence shown here is derived from an EMBL/GenBank/DDBJ whole genome shotgun (WGS) entry which is preliminary data.</text>
</comment>
<organism evidence="1 2">
    <name type="scientific">Shimia sagamensis</name>
    <dbReference type="NCBI Taxonomy" id="1566352"/>
    <lineage>
        <taxon>Bacteria</taxon>
        <taxon>Pseudomonadati</taxon>
        <taxon>Pseudomonadota</taxon>
        <taxon>Alphaproteobacteria</taxon>
        <taxon>Rhodobacterales</taxon>
        <taxon>Roseobacteraceae</taxon>
    </lineage>
</organism>
<accession>A0ABY1P7N2</accession>
<evidence type="ECO:0000313" key="2">
    <source>
        <dbReference type="Proteomes" id="UP001157961"/>
    </source>
</evidence>
<protein>
    <submittedName>
        <fullName evidence="1">Uncharacterized protein</fullName>
    </submittedName>
</protein>
<sequence length="61" mass="6949">MVEPQPDDIVVIRATEDWPEHLFRVDFVFNDCIGGYSVTGPLTGEYGEPDFDLVLRVHQRG</sequence>
<dbReference type="Proteomes" id="UP001157961">
    <property type="component" value="Unassembled WGS sequence"/>
</dbReference>